<evidence type="ECO:0000256" key="6">
    <source>
        <dbReference type="ARBA" id="ARBA00022605"/>
    </source>
</evidence>
<evidence type="ECO:0000256" key="5">
    <source>
        <dbReference type="ARBA" id="ARBA00022498"/>
    </source>
</evidence>
<proteinExistence type="inferred from homology"/>
<dbReference type="SUPFAM" id="SSF55021">
    <property type="entry name" value="ACT-like"/>
    <property type="match status" value="1"/>
</dbReference>
<dbReference type="AlphaFoldDB" id="A0A9D1P4Y8"/>
<dbReference type="FunFam" id="3.40.50.720:FF:000208">
    <property type="entry name" value="Prephenate dehydrogenase"/>
    <property type="match status" value="1"/>
</dbReference>
<dbReference type="InterPro" id="IPR036291">
    <property type="entry name" value="NAD(P)-bd_dom_sf"/>
</dbReference>
<comment type="caution">
    <text evidence="12">The sequence shown here is derived from an EMBL/GenBank/DDBJ whole genome shotgun (WGS) entry which is preliminary data.</text>
</comment>
<dbReference type="EC" id="1.3.1.12" evidence="3"/>
<dbReference type="GO" id="GO:0006571">
    <property type="term" value="P:tyrosine biosynthetic process"/>
    <property type="evidence" value="ECO:0007669"/>
    <property type="project" value="UniProtKB-KW"/>
</dbReference>
<evidence type="ECO:0000256" key="1">
    <source>
        <dbReference type="ARBA" id="ARBA00005067"/>
    </source>
</evidence>
<evidence type="ECO:0000256" key="10">
    <source>
        <dbReference type="ARBA" id="ARBA00049260"/>
    </source>
</evidence>
<feature type="domain" description="Prephenate/arogenate dehydrogenase" evidence="11">
    <location>
        <begin position="1"/>
        <end position="288"/>
    </location>
</feature>
<dbReference type="SUPFAM" id="SSF48179">
    <property type="entry name" value="6-phosphogluconate dehydrogenase C-terminal domain-like"/>
    <property type="match status" value="1"/>
</dbReference>
<evidence type="ECO:0000259" key="11">
    <source>
        <dbReference type="PROSITE" id="PS51176"/>
    </source>
</evidence>
<comment type="pathway">
    <text evidence="1">Amino-acid biosynthesis; L-tyrosine biosynthesis; (4-hydroxyphenyl)pyruvate from prephenate (NAD(+) route): step 1/1.</text>
</comment>
<comment type="similarity">
    <text evidence="2">Belongs to the prephenate/arogenate dehydrogenase family.</text>
</comment>
<dbReference type="Gene3D" id="1.10.3660.10">
    <property type="entry name" value="6-phosphogluconate dehydrogenase C-terminal like domain"/>
    <property type="match status" value="1"/>
</dbReference>
<sequence>MKIGFIGLGLIGGSIARALRKFHPDYELMASAHSRATLEEALAAGVIQTACRDRDPRFGECDCIFLCAPVQTNLTYLPFLKEIIKPSCILTDVGSVKGEIHKAVEELNLTRNFIGGHPMAGSEKTGFSSSTDYLLENAYYVITPAGEVPLPQVSAYVELVSSLGAIPLVLTPGEHDYIVAAVSHLPHIAASCLVGAIARLDTPEERMKMLAAGGFRDITRIASSSPVMWEQICLSNREQISKVLDEYIRLLFQAKYLVEKGDGAGLEELFGSAKNYRDSLSDVTSGPTPRDFVLYCDIYDEAGGIATITTLLAMNSINIKNIGILHNREFEDGVLRIEFYDGEACQKALRILSDRNYTVHRRD</sequence>
<dbReference type="FunFam" id="1.10.3660.10:FF:000003">
    <property type="entry name" value="Prephenate dehydrogenase"/>
    <property type="match status" value="1"/>
</dbReference>
<evidence type="ECO:0000256" key="3">
    <source>
        <dbReference type="ARBA" id="ARBA00012068"/>
    </source>
</evidence>
<evidence type="ECO:0000256" key="2">
    <source>
        <dbReference type="ARBA" id="ARBA00007964"/>
    </source>
</evidence>
<organism evidence="12 13">
    <name type="scientific">Candidatus Scatomonas pullistercoris</name>
    <dbReference type="NCBI Taxonomy" id="2840920"/>
    <lineage>
        <taxon>Bacteria</taxon>
        <taxon>Bacillati</taxon>
        <taxon>Bacillota</taxon>
        <taxon>Clostridia</taxon>
        <taxon>Lachnospirales</taxon>
        <taxon>Lachnospiraceae</taxon>
        <taxon>Lachnospiraceae incertae sedis</taxon>
        <taxon>Candidatus Scatomonas</taxon>
    </lineage>
</organism>
<dbReference type="EMBL" id="DVOO01000029">
    <property type="protein sequence ID" value="HIV26046.1"/>
    <property type="molecule type" value="Genomic_DNA"/>
</dbReference>
<dbReference type="GO" id="GO:0070403">
    <property type="term" value="F:NAD+ binding"/>
    <property type="evidence" value="ECO:0007669"/>
    <property type="project" value="InterPro"/>
</dbReference>
<keyword evidence="9" id="KW-0057">Aromatic amino acid biosynthesis</keyword>
<dbReference type="Pfam" id="PF20463">
    <property type="entry name" value="PDH_C"/>
    <property type="match status" value="1"/>
</dbReference>
<accession>A0A9D1P4Y8</accession>
<dbReference type="InterPro" id="IPR046826">
    <property type="entry name" value="PDH_N"/>
</dbReference>
<dbReference type="InterPro" id="IPR003099">
    <property type="entry name" value="Prephen_DH"/>
</dbReference>
<dbReference type="Gene3D" id="3.30.70.260">
    <property type="match status" value="1"/>
</dbReference>
<dbReference type="InterPro" id="IPR008927">
    <property type="entry name" value="6-PGluconate_DH-like_C_sf"/>
</dbReference>
<dbReference type="GO" id="GO:0008977">
    <property type="term" value="F:prephenate dehydrogenase (NAD+) activity"/>
    <property type="evidence" value="ECO:0007669"/>
    <property type="project" value="UniProtKB-EC"/>
</dbReference>
<keyword evidence="6" id="KW-0028">Amino-acid biosynthesis</keyword>
<evidence type="ECO:0000256" key="8">
    <source>
        <dbReference type="ARBA" id="ARBA00023027"/>
    </source>
</evidence>
<dbReference type="Pfam" id="PF02153">
    <property type="entry name" value="PDH_N"/>
    <property type="match status" value="1"/>
</dbReference>
<name>A0A9D1P4Y8_9FIRM</name>
<gene>
    <name evidence="12" type="ORF">IAB71_09780</name>
</gene>
<dbReference type="Proteomes" id="UP000824169">
    <property type="component" value="Unassembled WGS sequence"/>
</dbReference>
<evidence type="ECO:0000256" key="9">
    <source>
        <dbReference type="ARBA" id="ARBA00023141"/>
    </source>
</evidence>
<reference evidence="12" key="2">
    <citation type="journal article" date="2021" name="PeerJ">
        <title>Extensive microbial diversity within the chicken gut microbiome revealed by metagenomics and culture.</title>
        <authorList>
            <person name="Gilroy R."/>
            <person name="Ravi A."/>
            <person name="Getino M."/>
            <person name="Pursley I."/>
            <person name="Horton D.L."/>
            <person name="Alikhan N.F."/>
            <person name="Baker D."/>
            <person name="Gharbi K."/>
            <person name="Hall N."/>
            <person name="Watson M."/>
            <person name="Adriaenssens E.M."/>
            <person name="Foster-Nyarko E."/>
            <person name="Jarju S."/>
            <person name="Secka A."/>
            <person name="Antonio M."/>
            <person name="Oren A."/>
            <person name="Chaudhuri R.R."/>
            <person name="La Ragione R."/>
            <person name="Hildebrand F."/>
            <person name="Pallen M.J."/>
        </authorList>
    </citation>
    <scope>NUCLEOTIDE SEQUENCE</scope>
    <source>
        <strain evidence="12">CHK188-20938</strain>
    </source>
</reference>
<dbReference type="Gene3D" id="3.40.50.720">
    <property type="entry name" value="NAD(P)-binding Rossmann-like Domain"/>
    <property type="match status" value="1"/>
</dbReference>
<dbReference type="SUPFAM" id="SSF51735">
    <property type="entry name" value="NAD(P)-binding Rossmann-fold domains"/>
    <property type="match status" value="1"/>
</dbReference>
<evidence type="ECO:0000256" key="7">
    <source>
        <dbReference type="ARBA" id="ARBA00023002"/>
    </source>
</evidence>
<comment type="catalytic activity">
    <reaction evidence="10">
        <text>prephenate + NAD(+) = 3-(4-hydroxyphenyl)pyruvate + CO2 + NADH</text>
        <dbReference type="Rhea" id="RHEA:13869"/>
        <dbReference type="ChEBI" id="CHEBI:16526"/>
        <dbReference type="ChEBI" id="CHEBI:29934"/>
        <dbReference type="ChEBI" id="CHEBI:36242"/>
        <dbReference type="ChEBI" id="CHEBI:57540"/>
        <dbReference type="ChEBI" id="CHEBI:57945"/>
        <dbReference type="EC" id="1.3.1.12"/>
    </reaction>
</comment>
<dbReference type="PANTHER" id="PTHR21363">
    <property type="entry name" value="PREPHENATE DEHYDROGENASE"/>
    <property type="match status" value="1"/>
</dbReference>
<evidence type="ECO:0000313" key="12">
    <source>
        <dbReference type="EMBL" id="HIV26046.1"/>
    </source>
</evidence>
<dbReference type="PANTHER" id="PTHR21363:SF0">
    <property type="entry name" value="PREPHENATE DEHYDROGENASE [NADP(+)]"/>
    <property type="match status" value="1"/>
</dbReference>
<dbReference type="InterPro" id="IPR050812">
    <property type="entry name" value="Preph/Arog_dehydrog"/>
</dbReference>
<dbReference type="InterPro" id="IPR045865">
    <property type="entry name" value="ACT-like_dom_sf"/>
</dbReference>
<keyword evidence="7" id="KW-0560">Oxidoreductase</keyword>
<dbReference type="PROSITE" id="PS51176">
    <property type="entry name" value="PDH_ADH"/>
    <property type="match status" value="1"/>
</dbReference>
<dbReference type="InterPro" id="IPR046825">
    <property type="entry name" value="PDH_C"/>
</dbReference>
<evidence type="ECO:0000256" key="4">
    <source>
        <dbReference type="ARBA" id="ARBA00016891"/>
    </source>
</evidence>
<protein>
    <recommendedName>
        <fullName evidence="4">Prephenate dehydrogenase</fullName>
        <ecNumber evidence="3">1.3.1.12</ecNumber>
    </recommendedName>
</protein>
<reference evidence="12" key="1">
    <citation type="submission" date="2020-10" db="EMBL/GenBank/DDBJ databases">
        <authorList>
            <person name="Gilroy R."/>
        </authorList>
    </citation>
    <scope>NUCLEOTIDE SEQUENCE</scope>
    <source>
        <strain evidence="12">CHK188-20938</strain>
    </source>
</reference>
<dbReference type="GO" id="GO:0004665">
    <property type="term" value="F:prephenate dehydrogenase (NADP+) activity"/>
    <property type="evidence" value="ECO:0007669"/>
    <property type="project" value="InterPro"/>
</dbReference>
<keyword evidence="8" id="KW-0520">NAD</keyword>
<keyword evidence="5" id="KW-0827">Tyrosine biosynthesis</keyword>
<evidence type="ECO:0000313" key="13">
    <source>
        <dbReference type="Proteomes" id="UP000824169"/>
    </source>
</evidence>